<dbReference type="PROSITE" id="PS50042">
    <property type="entry name" value="CNMP_BINDING_3"/>
    <property type="match status" value="2"/>
</dbReference>
<keyword evidence="1 2" id="KW-0129">CBS domain</keyword>
<dbReference type="InterPro" id="IPR051257">
    <property type="entry name" value="Diverse_CBS-Domain"/>
</dbReference>
<evidence type="ECO:0000256" key="2">
    <source>
        <dbReference type="PROSITE-ProRule" id="PRU00703"/>
    </source>
</evidence>
<dbReference type="SUPFAM" id="SSF81301">
    <property type="entry name" value="Nucleotidyltransferase"/>
    <property type="match status" value="1"/>
</dbReference>
<dbReference type="Pfam" id="PF00027">
    <property type="entry name" value="cNMP_binding"/>
    <property type="match status" value="2"/>
</dbReference>
<dbReference type="CDD" id="cd04587">
    <property type="entry name" value="CBS_pair_CAP-ED_NT_Pol-beta-like_DUF294_assoc"/>
    <property type="match status" value="1"/>
</dbReference>
<dbReference type="SMART" id="SM00116">
    <property type="entry name" value="CBS"/>
    <property type="match status" value="2"/>
</dbReference>
<dbReference type="InterPro" id="IPR018821">
    <property type="entry name" value="DUF294_put_nucleoTrafse_sb-bd"/>
</dbReference>
<dbReference type="InterPro" id="IPR005105">
    <property type="entry name" value="GlnD_Uridyltrans_N"/>
</dbReference>
<feature type="domain" description="CBS" evidence="4">
    <location>
        <begin position="328"/>
        <end position="386"/>
    </location>
</feature>
<dbReference type="CDD" id="cd00038">
    <property type="entry name" value="CAP_ED"/>
    <property type="match status" value="1"/>
</dbReference>
<dbReference type="CDD" id="cd05401">
    <property type="entry name" value="NT_GlnE_GlnD_like"/>
    <property type="match status" value="1"/>
</dbReference>
<comment type="caution">
    <text evidence="5">The sequence shown here is derived from an EMBL/GenBank/DDBJ whole genome shotgun (WGS) entry which is preliminary data.</text>
</comment>
<dbReference type="InterPro" id="IPR046342">
    <property type="entry name" value="CBS_dom_sf"/>
</dbReference>
<protein>
    <submittedName>
        <fullName evidence="5">Cyclic nucleotide-binding domain-containing protein</fullName>
    </submittedName>
</protein>
<evidence type="ECO:0000313" key="5">
    <source>
        <dbReference type="EMBL" id="HGU34154.1"/>
    </source>
</evidence>
<dbReference type="AlphaFoldDB" id="A0A7C4VZN8"/>
<dbReference type="InterPro" id="IPR000644">
    <property type="entry name" value="CBS_dom"/>
</dbReference>
<dbReference type="InterPro" id="IPR014710">
    <property type="entry name" value="RmlC-like_jellyroll"/>
</dbReference>
<dbReference type="Gene3D" id="2.60.120.10">
    <property type="entry name" value="Jelly Rolls"/>
    <property type="match status" value="2"/>
</dbReference>
<dbReference type="GO" id="GO:0008773">
    <property type="term" value="F:[protein-PII] uridylyltransferase activity"/>
    <property type="evidence" value="ECO:0007669"/>
    <property type="project" value="InterPro"/>
</dbReference>
<evidence type="ECO:0000256" key="1">
    <source>
        <dbReference type="ARBA" id="ARBA00023122"/>
    </source>
</evidence>
<feature type="domain" description="Cyclic nucleotide-binding" evidence="3">
    <location>
        <begin position="212"/>
        <end position="297"/>
    </location>
</feature>
<dbReference type="PANTHER" id="PTHR43080">
    <property type="entry name" value="CBS DOMAIN-CONTAINING PROTEIN CBSX3, MITOCHONDRIAL"/>
    <property type="match status" value="1"/>
</dbReference>
<dbReference type="Pfam" id="PF00571">
    <property type="entry name" value="CBS"/>
    <property type="match status" value="2"/>
</dbReference>
<dbReference type="Gene3D" id="3.10.580.10">
    <property type="entry name" value="CBS-domain"/>
    <property type="match status" value="1"/>
</dbReference>
<dbReference type="InterPro" id="IPR000595">
    <property type="entry name" value="cNMP-bd_dom"/>
</dbReference>
<dbReference type="SUPFAM" id="SSF54631">
    <property type="entry name" value="CBS-domain pair"/>
    <property type="match status" value="1"/>
</dbReference>
<dbReference type="InterPro" id="IPR043519">
    <property type="entry name" value="NT_sf"/>
</dbReference>
<evidence type="ECO:0000259" key="4">
    <source>
        <dbReference type="PROSITE" id="PS51371"/>
    </source>
</evidence>
<dbReference type="InterPro" id="IPR018490">
    <property type="entry name" value="cNMP-bd_dom_sf"/>
</dbReference>
<dbReference type="PROSITE" id="PS51371">
    <property type="entry name" value="CBS"/>
    <property type="match status" value="2"/>
</dbReference>
<dbReference type="Pfam" id="PF10335">
    <property type="entry name" value="DUF294_C"/>
    <property type="match status" value="1"/>
</dbReference>
<dbReference type="SUPFAM" id="SSF51206">
    <property type="entry name" value="cAMP-binding domain-like"/>
    <property type="match status" value="2"/>
</dbReference>
<evidence type="ECO:0000259" key="3">
    <source>
        <dbReference type="PROSITE" id="PS50042"/>
    </source>
</evidence>
<accession>A0A7C4VZN8</accession>
<dbReference type="EMBL" id="DSUH01000349">
    <property type="protein sequence ID" value="HGU34154.1"/>
    <property type="molecule type" value="Genomic_DNA"/>
</dbReference>
<reference evidence="5" key="1">
    <citation type="journal article" date="2020" name="mSystems">
        <title>Genome- and Community-Level Interaction Insights into Carbon Utilization and Element Cycling Functions of Hydrothermarchaeota in Hydrothermal Sediment.</title>
        <authorList>
            <person name="Zhou Z."/>
            <person name="Liu Y."/>
            <person name="Xu W."/>
            <person name="Pan J."/>
            <person name="Luo Z.H."/>
            <person name="Li M."/>
        </authorList>
    </citation>
    <scope>NUCLEOTIDE SEQUENCE [LARGE SCALE GENOMIC DNA]</scope>
    <source>
        <strain evidence="5">SpSt-477</strain>
    </source>
</reference>
<proteinExistence type="predicted"/>
<organism evidence="5">
    <name type="scientific">Desulfatirhabdium butyrativorans</name>
    <dbReference type="NCBI Taxonomy" id="340467"/>
    <lineage>
        <taxon>Bacteria</taxon>
        <taxon>Pseudomonadati</taxon>
        <taxon>Thermodesulfobacteriota</taxon>
        <taxon>Desulfobacteria</taxon>
        <taxon>Desulfobacterales</taxon>
        <taxon>Desulfatirhabdiaceae</taxon>
        <taxon>Desulfatirhabdium</taxon>
    </lineage>
</organism>
<gene>
    <name evidence="5" type="ORF">ENS29_15115</name>
</gene>
<dbReference type="Pfam" id="PF03445">
    <property type="entry name" value="DUF294"/>
    <property type="match status" value="1"/>
</dbReference>
<sequence>MGAPFFSTASEITELRLLPREAIDQLRQIPPFSLIPEDAFEALIPKMRMERIPKGTILFLQGRSPVTCLYLVQSGALSLKDDEKTRVGIDRLLEEGDLYGGISILMNGGISLKTVKALKDTLLYALPEDDFRRLCAVWPEVRRHFVDEYTKGIVDGAYDLMVSKDLARHFLMETEPFSFLPEFEIDAVSAELSMVYHPRDEVLFVQGVSRIEELLILQKGAAQKYVEENDQTILKEMMGEGSLFGGISILLNEGIAIRSLRTVEDCFFYALSKSRFLDLCRRFDVFTEYFTDTFGKRMLNRSYAAIIAKTIQPREDSLQTLNTTIEGIFKNNVVYCLSDMSIRSAAELMTIHRCSSILVREDNGPFIGIVTDNDLRKKVIAKGMDAMQPVRTIMSTPLKTISEKALVFEALMTMIQENKKHLAVVDTNDTVVGILTDKDILASQGDSPLFLIREIQSADRVETLTRLYGRVPQVVQRLIQGGAKAQNITRLITTISDTILTKLIDMALEEVGRPPCRFAFMVLGSEGRKEQTLKTDQDNAILFEDLEEGADITEMHAYFLNLGEIVCTWLDQVGYSLCKGDVMAKNPKWCQPISVWKQYFTNWTLHAEPKDLLDASIFFDFRFAYGDEALVNELRRFLIERLLGWAGFFRHLTENALYFKPPLGFFRNFIVESKGEHRDAFDIKSAMLPIVDIVRIYALKYSIRETNTQERLYQLYLKKKFTWNTYSEIEHAYSFLMQLRFARQIQAILNENRPPDNYITPKKLTRIEQTMLKEIFVRIESLQRQTSFEFTGS</sequence>
<feature type="domain" description="Cyclic nucleotide-binding" evidence="3">
    <location>
        <begin position="31"/>
        <end position="152"/>
    </location>
</feature>
<feature type="domain" description="CBS" evidence="4">
    <location>
        <begin position="394"/>
        <end position="451"/>
    </location>
</feature>
<name>A0A7C4VZN8_9BACT</name>
<dbReference type="PANTHER" id="PTHR43080:SF2">
    <property type="entry name" value="CBS DOMAIN-CONTAINING PROTEIN"/>
    <property type="match status" value="1"/>
</dbReference>
<dbReference type="SMART" id="SM00100">
    <property type="entry name" value="cNMP"/>
    <property type="match status" value="2"/>
</dbReference>